<evidence type="ECO:0000313" key="1">
    <source>
        <dbReference type="EMBL" id="PIV51965.1"/>
    </source>
</evidence>
<sequence>MIIAEGGTRLLKDFFAKKIGNEMLKMEFHNPVIFNFLVQLLTIYCHNTPSHNVFCARKEEAIGVDLLKMSAGDIFFTNISDELCKEIIKIKAERLLISLGIFPESLLAGGKRAVSYSYYLQIEKALVNILSELVLEPEWAEVDKNFMPVITTMYRARLQMNFKIPEMSIQQELIRASRKPLI</sequence>
<accession>A0A2M7DQA2</accession>
<protein>
    <submittedName>
        <fullName evidence="1">Uncharacterized protein</fullName>
    </submittedName>
</protein>
<comment type="caution">
    <text evidence="1">The sequence shown here is derived from an EMBL/GenBank/DDBJ whole genome shotgun (WGS) entry which is preliminary data.</text>
</comment>
<proteinExistence type="predicted"/>
<evidence type="ECO:0000313" key="2">
    <source>
        <dbReference type="Proteomes" id="UP000228896"/>
    </source>
</evidence>
<organism evidence="1 2">
    <name type="scientific">Candidatus Falkowbacteria bacterium CG02_land_8_20_14_3_00_36_14</name>
    <dbReference type="NCBI Taxonomy" id="1974560"/>
    <lineage>
        <taxon>Bacteria</taxon>
        <taxon>Candidatus Falkowiibacteriota</taxon>
    </lineage>
</organism>
<reference evidence="2" key="1">
    <citation type="submission" date="2017-09" db="EMBL/GenBank/DDBJ databases">
        <title>Depth-based differentiation of microbial function through sediment-hosted aquifers and enrichment of novel symbionts in the deep terrestrial subsurface.</title>
        <authorList>
            <person name="Probst A.J."/>
            <person name="Ladd B."/>
            <person name="Jarett J.K."/>
            <person name="Geller-Mcgrath D.E."/>
            <person name="Sieber C.M.K."/>
            <person name="Emerson J.B."/>
            <person name="Anantharaman K."/>
            <person name="Thomas B.C."/>
            <person name="Malmstrom R."/>
            <person name="Stieglmeier M."/>
            <person name="Klingl A."/>
            <person name="Woyke T."/>
            <person name="Ryan C.M."/>
            <person name="Banfield J.F."/>
        </authorList>
    </citation>
    <scope>NUCLEOTIDE SEQUENCE [LARGE SCALE GENOMIC DNA]</scope>
</reference>
<dbReference type="EMBL" id="PETS01000023">
    <property type="protein sequence ID" value="PIV51965.1"/>
    <property type="molecule type" value="Genomic_DNA"/>
</dbReference>
<gene>
    <name evidence="1" type="ORF">COS18_01200</name>
</gene>
<dbReference type="AlphaFoldDB" id="A0A2M7DQA2"/>
<dbReference type="Proteomes" id="UP000228896">
    <property type="component" value="Unassembled WGS sequence"/>
</dbReference>
<name>A0A2M7DQA2_9BACT</name>